<dbReference type="Pfam" id="PF00069">
    <property type="entry name" value="Pkinase"/>
    <property type="match status" value="1"/>
</dbReference>
<feature type="binding site" evidence="6">
    <location>
        <position position="50"/>
    </location>
    <ligand>
        <name>ATP</name>
        <dbReference type="ChEBI" id="CHEBI:30616"/>
    </ligand>
</feature>
<reference evidence="8 9" key="1">
    <citation type="submission" date="2021-07" db="EMBL/GenBank/DDBJ databases">
        <title>Wild boars as the reservoir of a highly virulent clone of hybrid Shiga toxigenic and enterotoxigenic Escherichia coli responsible of edema disease.</title>
        <authorList>
            <person name="Perrat A."/>
            <person name="Branchu P."/>
            <person name="Decors A."/>
            <person name="Turci S."/>
            <person name="Bayon-Auboyer M.-H."/>
            <person name="Petit G."/>
            <person name="Grosbois V."/>
            <person name="Brugere H."/>
            <person name="Auvray F."/>
            <person name="Oswald E."/>
        </authorList>
    </citation>
    <scope>NUCLEOTIDE SEQUENCE [LARGE SCALE GENOMIC DNA]</scope>
    <source>
        <strain evidence="8 9">P13-6</strain>
    </source>
</reference>
<evidence type="ECO:0000256" key="1">
    <source>
        <dbReference type="ARBA" id="ARBA00022679"/>
    </source>
</evidence>
<dbReference type="AlphaFoldDB" id="A0ABD7FK66"/>
<dbReference type="CDD" id="cd00180">
    <property type="entry name" value="PKc"/>
    <property type="match status" value="1"/>
</dbReference>
<evidence type="ECO:0000256" key="6">
    <source>
        <dbReference type="PROSITE-ProRule" id="PRU10141"/>
    </source>
</evidence>
<proteinExistence type="inferred from homology"/>
<protein>
    <submittedName>
        <fullName evidence="8">Protein kinase family protein</fullName>
    </submittedName>
</protein>
<dbReference type="SMART" id="SM00220">
    <property type="entry name" value="S_TKc"/>
    <property type="match status" value="1"/>
</dbReference>
<evidence type="ECO:0000256" key="4">
    <source>
        <dbReference type="ARBA" id="ARBA00022840"/>
    </source>
</evidence>
<dbReference type="PROSITE" id="PS00108">
    <property type="entry name" value="PROTEIN_KINASE_ST"/>
    <property type="match status" value="1"/>
</dbReference>
<evidence type="ECO:0000256" key="2">
    <source>
        <dbReference type="ARBA" id="ARBA00022741"/>
    </source>
</evidence>
<dbReference type="SUPFAM" id="SSF56112">
    <property type="entry name" value="Protein kinase-like (PK-like)"/>
    <property type="match status" value="1"/>
</dbReference>
<dbReference type="GO" id="GO:0005524">
    <property type="term" value="F:ATP binding"/>
    <property type="evidence" value="ECO:0007669"/>
    <property type="project" value="UniProtKB-UniRule"/>
</dbReference>
<dbReference type="InterPro" id="IPR011009">
    <property type="entry name" value="Kinase-like_dom_sf"/>
</dbReference>
<dbReference type="RefSeq" id="WP_001276027.1">
    <property type="nucleotide sequence ID" value="NZ_CP080223.1"/>
</dbReference>
<dbReference type="Gene3D" id="1.10.510.10">
    <property type="entry name" value="Transferase(Phosphotransferase) domain 1"/>
    <property type="match status" value="1"/>
</dbReference>
<evidence type="ECO:0000256" key="5">
    <source>
        <dbReference type="ARBA" id="ARBA00037982"/>
    </source>
</evidence>
<keyword evidence="1" id="KW-0808">Transferase</keyword>
<keyword evidence="4 6" id="KW-0067">ATP-binding</keyword>
<sequence>MSAQSISSLLKANKWIDTNVGKFEFKKEIGEGGNSNVFLFSNSGHDFAIKFLKPSKDHRKTDRFKDEFFCVSQMPSNKYIVQYYHLDKITIDDVDYYIIIMKPYARSLKKDFASTNSAEEYERDVRKLFNHLFNGLRHIHSHGVIHRDLKPENIFIDSATDSYVIGDFGISRFDDEFFARLSQTRESERLANYKFSAPEQSSGNHEITVRSDIYALGQIMQYFSTGDVSKGNGREKLSYSNVSEFIAILDDIIGKCIMHNPNDRFSSLDDMAEYYKSKLESNKRLKEAQFRQKEESEMWGFLHAFDDAIVRSVPHINRVEKITSDLDIELFLSSIDGTISTENTKDSLWMIKSDGGDLNYYGSKLKQGKYFEINFGGFITEVNIDSIDVYYDSHYHHKNFFIIIISGMPPFEFNDISDLSKKKMRSKITSKDDYCIEWNGYCLDPNDVRNKYVKIEGTTYRVSHEDFKDVHRCIKRDAFLVVPTGTPSSHMNDRSVATDLINACLTNPNGLVTTDVDLYLRRIRDHYQSWIRNSL</sequence>
<accession>A0ABD7FK66</accession>
<evidence type="ECO:0000313" key="9">
    <source>
        <dbReference type="Proteomes" id="UP000826587"/>
    </source>
</evidence>
<evidence type="ECO:0000259" key="7">
    <source>
        <dbReference type="PROSITE" id="PS50011"/>
    </source>
</evidence>
<keyword evidence="2 6" id="KW-0547">Nucleotide-binding</keyword>
<feature type="domain" description="Protein kinase" evidence="7">
    <location>
        <begin position="23"/>
        <end position="276"/>
    </location>
</feature>
<dbReference type="InterPro" id="IPR017441">
    <property type="entry name" value="Protein_kinase_ATP_BS"/>
</dbReference>
<dbReference type="EMBL" id="CP080223">
    <property type="protein sequence ID" value="QYE40545.1"/>
    <property type="molecule type" value="Genomic_DNA"/>
</dbReference>
<dbReference type="InterPro" id="IPR000719">
    <property type="entry name" value="Prot_kinase_dom"/>
</dbReference>
<comment type="similarity">
    <text evidence="5">Belongs to the protein kinase superfamily. Ser/Thr protein kinase family. GCN2 subfamily.</text>
</comment>
<keyword evidence="3 8" id="KW-0418">Kinase</keyword>
<dbReference type="GO" id="GO:0016301">
    <property type="term" value="F:kinase activity"/>
    <property type="evidence" value="ECO:0007669"/>
    <property type="project" value="UniProtKB-KW"/>
</dbReference>
<name>A0ABD7FK66_ECOLX</name>
<organism evidence="8 9">
    <name type="scientific">Escherichia coli O141:H4</name>
    <dbReference type="NCBI Taxonomy" id="2861806"/>
    <lineage>
        <taxon>Bacteria</taxon>
        <taxon>Pseudomonadati</taxon>
        <taxon>Pseudomonadota</taxon>
        <taxon>Gammaproteobacteria</taxon>
        <taxon>Enterobacterales</taxon>
        <taxon>Enterobacteriaceae</taxon>
        <taxon>Escherichia</taxon>
    </lineage>
</organism>
<dbReference type="InterPro" id="IPR050339">
    <property type="entry name" value="CC_SR_Kinase"/>
</dbReference>
<dbReference type="PROSITE" id="PS50011">
    <property type="entry name" value="PROTEIN_KINASE_DOM"/>
    <property type="match status" value="1"/>
</dbReference>
<evidence type="ECO:0000313" key="8">
    <source>
        <dbReference type="EMBL" id="QYE40545.1"/>
    </source>
</evidence>
<dbReference type="InterPro" id="IPR008271">
    <property type="entry name" value="Ser/Thr_kinase_AS"/>
</dbReference>
<dbReference type="Proteomes" id="UP000826587">
    <property type="component" value="Chromosome"/>
</dbReference>
<dbReference type="PANTHER" id="PTHR11042">
    <property type="entry name" value="EUKARYOTIC TRANSLATION INITIATION FACTOR 2-ALPHA KINASE EIF2-ALPHA KINASE -RELATED"/>
    <property type="match status" value="1"/>
</dbReference>
<dbReference type="PROSITE" id="PS00107">
    <property type="entry name" value="PROTEIN_KINASE_ATP"/>
    <property type="match status" value="1"/>
</dbReference>
<evidence type="ECO:0000256" key="3">
    <source>
        <dbReference type="ARBA" id="ARBA00022777"/>
    </source>
</evidence>
<gene>
    <name evidence="8" type="ORF">KZW89_05850</name>
</gene>